<dbReference type="PANTHER" id="PTHR47042:SF4">
    <property type="entry name" value="OS02G0313700 PROTEIN"/>
    <property type="match status" value="1"/>
</dbReference>
<keyword evidence="4" id="KW-0446">Lipid-binding</keyword>
<evidence type="ECO:0000259" key="7">
    <source>
        <dbReference type="PROSITE" id="PS50004"/>
    </source>
</evidence>
<feature type="domain" description="SMP-LTD" evidence="8">
    <location>
        <begin position="11"/>
        <end position="204"/>
    </location>
</feature>
<dbReference type="InterPro" id="IPR035892">
    <property type="entry name" value="C2_domain_sf"/>
</dbReference>
<evidence type="ECO:0000256" key="6">
    <source>
        <dbReference type="SAM" id="MobiDB-lite"/>
    </source>
</evidence>
<sequence>MFIHVLQVLSDFETVRWLNHAIKNIWPICMEQIASQNILLPIIPWFLEKYKPWTAKEAVVQHLYLGKNPPLITEMRVLRKSNDDHLVLELGMNFLTADDMSAILSVKLRKRLGFGMTAKLHITGMHVEGKVLVGVKFIQARPFISRVRVCFVEPPYFQMTVKPIFTHGLDVTELPGIAGWLDKILSIAFEQTLVEPNMLVVDVEKFISPQAEHWFSVDEKDPVAYAKVEVIEASDLKPEDLNGLLDPYVKGHLGGYRLRTDIQKKTVTPKWHEEFRIPIITWECNNVLAIKVCDKDRFYDNTLGNCSVNISGLRDGQRHDMWLPLENIKSARLHLAITILEDNGKEETVDVEERKNSPANDTSNKSSIVNDSTIENSFPSTQPEKSPEVTERKNSFANDTSNKSSFGEDSTNKNSFSSTQSEKDREVADDYEPIDVEGQKETGIWIHHPGSEVSETWKPRKGKSRRLDTEIRKEPNGSFGSFNSSTSEHLYNDCSSPDSNPKDTNRMKSVKKGLHKIGTIFCRNHKKEDQLNCVEEEVPSQHDNIRLVKAKGGIGVKLVMEENISGFSTGKLQAEAGSNEGSGSESPGKGNVKDMAKNIFKHAGKSALGFKHVFSGKSKKSKADTAALERKTFDESDSFDDDESLLQSPIGERIPVATQDMVSSSNGSPKSKVIVVQTVPSITTVDNETPSMKT</sequence>
<dbReference type="PROSITE" id="PS51847">
    <property type="entry name" value="SMP"/>
    <property type="match status" value="1"/>
</dbReference>
<dbReference type="GO" id="GO:0016020">
    <property type="term" value="C:membrane"/>
    <property type="evidence" value="ECO:0007669"/>
    <property type="project" value="UniProtKB-SubCell"/>
</dbReference>
<gene>
    <name evidence="9" type="ORF">Lalb_Chr01g0016131</name>
</gene>
<name>A0A6A4R8K0_LUPAL</name>
<dbReference type="SMART" id="SM00239">
    <property type="entry name" value="C2"/>
    <property type="match status" value="1"/>
</dbReference>
<feature type="domain" description="C2" evidence="7">
    <location>
        <begin position="209"/>
        <end position="323"/>
    </location>
</feature>
<feature type="compositionally biased region" description="Low complexity" evidence="6">
    <location>
        <begin position="476"/>
        <end position="485"/>
    </location>
</feature>
<feature type="compositionally biased region" description="Basic and acidic residues" evidence="6">
    <location>
        <begin position="465"/>
        <end position="475"/>
    </location>
</feature>
<dbReference type="AlphaFoldDB" id="A0A6A4R8K0"/>
<dbReference type="PROSITE" id="PS50004">
    <property type="entry name" value="C2"/>
    <property type="match status" value="1"/>
</dbReference>
<proteinExistence type="predicted"/>
<dbReference type="Gene3D" id="2.60.40.150">
    <property type="entry name" value="C2 domain"/>
    <property type="match status" value="1"/>
</dbReference>
<comment type="subcellular location">
    <subcellularLocation>
        <location evidence="1">Membrane</location>
    </subcellularLocation>
</comment>
<dbReference type="Pfam" id="PF25669">
    <property type="entry name" value="SMP_MUG190-like"/>
    <property type="match status" value="1"/>
</dbReference>
<feature type="compositionally biased region" description="Basic and acidic residues" evidence="6">
    <location>
        <begin position="385"/>
        <end position="394"/>
    </location>
</feature>
<dbReference type="GO" id="GO:0006869">
    <property type="term" value="P:lipid transport"/>
    <property type="evidence" value="ECO:0007669"/>
    <property type="project" value="UniProtKB-KW"/>
</dbReference>
<dbReference type="SUPFAM" id="SSF49562">
    <property type="entry name" value="C2 domain (Calcium/lipid-binding domain, CaLB)"/>
    <property type="match status" value="1"/>
</dbReference>
<evidence type="ECO:0000256" key="3">
    <source>
        <dbReference type="ARBA" id="ARBA00023055"/>
    </source>
</evidence>
<keyword evidence="5" id="KW-0472">Membrane</keyword>
<dbReference type="InterPro" id="IPR031468">
    <property type="entry name" value="SMP_LBD"/>
</dbReference>
<dbReference type="GO" id="GO:0008289">
    <property type="term" value="F:lipid binding"/>
    <property type="evidence" value="ECO:0007669"/>
    <property type="project" value="UniProtKB-KW"/>
</dbReference>
<evidence type="ECO:0000256" key="2">
    <source>
        <dbReference type="ARBA" id="ARBA00022448"/>
    </source>
</evidence>
<dbReference type="Proteomes" id="UP000447434">
    <property type="component" value="Chromosome 1"/>
</dbReference>
<evidence type="ECO:0000256" key="5">
    <source>
        <dbReference type="ARBA" id="ARBA00023136"/>
    </source>
</evidence>
<feature type="compositionally biased region" description="Polar residues" evidence="6">
    <location>
        <begin position="486"/>
        <end position="499"/>
    </location>
</feature>
<comment type="caution">
    <text evidence="9">The sequence shown here is derived from an EMBL/GenBank/DDBJ whole genome shotgun (WGS) entry which is preliminary data.</text>
</comment>
<dbReference type="PANTHER" id="PTHR47042">
    <property type="entry name" value="C2 DOMAIN-CONTAINING PROTEIN-LIKE"/>
    <property type="match status" value="1"/>
</dbReference>
<feature type="compositionally biased region" description="Polar residues" evidence="6">
    <location>
        <begin position="395"/>
        <end position="420"/>
    </location>
</feature>
<feature type="region of interest" description="Disordered" evidence="6">
    <location>
        <begin position="345"/>
        <end position="506"/>
    </location>
</feature>
<keyword evidence="10" id="KW-1185">Reference proteome</keyword>
<dbReference type="EMBL" id="WOCE01000001">
    <property type="protein sequence ID" value="KAE9621564.1"/>
    <property type="molecule type" value="Genomic_DNA"/>
</dbReference>
<evidence type="ECO:0000313" key="10">
    <source>
        <dbReference type="Proteomes" id="UP000447434"/>
    </source>
</evidence>
<feature type="compositionally biased region" description="Polar residues" evidence="6">
    <location>
        <begin position="357"/>
        <end position="384"/>
    </location>
</feature>
<keyword evidence="3" id="KW-0445">Lipid transport</keyword>
<feature type="compositionally biased region" description="Basic and acidic residues" evidence="6">
    <location>
        <begin position="345"/>
        <end position="356"/>
    </location>
</feature>
<accession>A0A6A4R8K0</accession>
<reference evidence="10" key="1">
    <citation type="journal article" date="2020" name="Nat. Commun.">
        <title>Genome sequence of the cluster root forming white lupin.</title>
        <authorList>
            <person name="Hufnagel B."/>
            <person name="Marques A."/>
            <person name="Soriano A."/>
            <person name="Marques L."/>
            <person name="Divol F."/>
            <person name="Doumas P."/>
            <person name="Sallet E."/>
            <person name="Mancinotti D."/>
            <person name="Carrere S."/>
            <person name="Marande W."/>
            <person name="Arribat S."/>
            <person name="Keller J."/>
            <person name="Huneau C."/>
            <person name="Blein T."/>
            <person name="Aime D."/>
            <person name="Laguerre M."/>
            <person name="Taylor J."/>
            <person name="Schubert V."/>
            <person name="Nelson M."/>
            <person name="Geu-Flores F."/>
            <person name="Crespi M."/>
            <person name="Gallardo-Guerrero K."/>
            <person name="Delaux P.-M."/>
            <person name="Salse J."/>
            <person name="Berges H."/>
            <person name="Guyot R."/>
            <person name="Gouzy J."/>
            <person name="Peret B."/>
        </authorList>
    </citation>
    <scope>NUCLEOTIDE SEQUENCE [LARGE SCALE GENOMIC DNA]</scope>
    <source>
        <strain evidence="10">cv. Amiga</strain>
    </source>
</reference>
<dbReference type="CDD" id="cd00030">
    <property type="entry name" value="C2"/>
    <property type="match status" value="1"/>
</dbReference>
<dbReference type="CDD" id="cd21669">
    <property type="entry name" value="SMP_SF"/>
    <property type="match status" value="1"/>
</dbReference>
<protein>
    <submittedName>
        <fullName evidence="9">Putative C2 domain-containing protein</fullName>
    </submittedName>
</protein>
<dbReference type="InterPro" id="IPR052847">
    <property type="entry name" value="Ext_Synaptotagmin/KAHRP-like"/>
</dbReference>
<dbReference type="OrthoDB" id="270970at2759"/>
<dbReference type="Pfam" id="PF00168">
    <property type="entry name" value="C2"/>
    <property type="match status" value="1"/>
</dbReference>
<evidence type="ECO:0000259" key="8">
    <source>
        <dbReference type="PROSITE" id="PS51847"/>
    </source>
</evidence>
<evidence type="ECO:0000256" key="4">
    <source>
        <dbReference type="ARBA" id="ARBA00023121"/>
    </source>
</evidence>
<dbReference type="InterPro" id="IPR000008">
    <property type="entry name" value="C2_dom"/>
</dbReference>
<evidence type="ECO:0000256" key="1">
    <source>
        <dbReference type="ARBA" id="ARBA00004370"/>
    </source>
</evidence>
<keyword evidence="2" id="KW-0813">Transport</keyword>
<evidence type="ECO:0000313" key="9">
    <source>
        <dbReference type="EMBL" id="KAE9621564.1"/>
    </source>
</evidence>
<organism evidence="9 10">
    <name type="scientific">Lupinus albus</name>
    <name type="common">White lupine</name>
    <name type="synonym">Lupinus termis</name>
    <dbReference type="NCBI Taxonomy" id="3870"/>
    <lineage>
        <taxon>Eukaryota</taxon>
        <taxon>Viridiplantae</taxon>
        <taxon>Streptophyta</taxon>
        <taxon>Embryophyta</taxon>
        <taxon>Tracheophyta</taxon>
        <taxon>Spermatophyta</taxon>
        <taxon>Magnoliopsida</taxon>
        <taxon>eudicotyledons</taxon>
        <taxon>Gunneridae</taxon>
        <taxon>Pentapetalae</taxon>
        <taxon>rosids</taxon>
        <taxon>fabids</taxon>
        <taxon>Fabales</taxon>
        <taxon>Fabaceae</taxon>
        <taxon>Papilionoideae</taxon>
        <taxon>50 kb inversion clade</taxon>
        <taxon>genistoids sensu lato</taxon>
        <taxon>core genistoids</taxon>
        <taxon>Genisteae</taxon>
        <taxon>Lupinus</taxon>
    </lineage>
</organism>